<dbReference type="AlphaFoldDB" id="D4AV75"/>
<comment type="caution">
    <text evidence="3">The sequence shown here is derived from an EMBL/GenBank/DDBJ whole genome shotgun (WGS) entry which is preliminary data.</text>
</comment>
<keyword evidence="4" id="KW-1185">Reference proteome</keyword>
<dbReference type="eggNOG" id="ENOG502SNJD">
    <property type="taxonomic scope" value="Eukaryota"/>
</dbReference>
<dbReference type="EMBL" id="ABSU01000012">
    <property type="protein sequence ID" value="EFE32997.1"/>
    <property type="molecule type" value="Genomic_DNA"/>
</dbReference>
<feature type="transmembrane region" description="Helical" evidence="2">
    <location>
        <begin position="12"/>
        <end position="30"/>
    </location>
</feature>
<accession>D4AV75</accession>
<keyword evidence="2" id="KW-1133">Transmembrane helix</keyword>
<gene>
    <name evidence="3" type="ORF">ARB_00084</name>
</gene>
<protein>
    <submittedName>
        <fullName evidence="3">Uncharacterized protein</fullName>
    </submittedName>
</protein>
<dbReference type="Proteomes" id="UP000008866">
    <property type="component" value="Unassembled WGS sequence"/>
</dbReference>
<sequence length="272" mass="31156">MVWTSEETQIVVAAAICTLQVLIRSFVRIGGTLKWFPTMQQQRWHADDSWMAASLFPLLLRTVCMCWNFSLEKPLSQKDEELFQKLVMAARLTYAMLAIQILRSFIFLTFIIIVLATLLECRPIYVSVSKGNRESPLHGIFEHNNRPRSHFISHTTPLEDECSQISDSFRLPGVPNFANAAFYYALWKESQHLVRRCTRPADQLPSQLQSPETSSREPGTPQIWVSRTSESTMDCRDSFDIAEYHLQLAIPSTSFFSQLDKLEAGEQEVDMG</sequence>
<evidence type="ECO:0000313" key="3">
    <source>
        <dbReference type="EMBL" id="EFE32997.1"/>
    </source>
</evidence>
<dbReference type="KEGG" id="abe:ARB_00084"/>
<evidence type="ECO:0000256" key="2">
    <source>
        <dbReference type="SAM" id="Phobius"/>
    </source>
</evidence>
<feature type="compositionally biased region" description="Polar residues" evidence="1">
    <location>
        <begin position="204"/>
        <end position="222"/>
    </location>
</feature>
<evidence type="ECO:0000313" key="4">
    <source>
        <dbReference type="Proteomes" id="UP000008866"/>
    </source>
</evidence>
<keyword evidence="2" id="KW-0812">Transmembrane</keyword>
<organism evidence="3 4">
    <name type="scientific">Arthroderma benhamiae (strain ATCC MYA-4681 / CBS 112371)</name>
    <name type="common">Trichophyton mentagrophytes</name>
    <dbReference type="NCBI Taxonomy" id="663331"/>
    <lineage>
        <taxon>Eukaryota</taxon>
        <taxon>Fungi</taxon>
        <taxon>Dikarya</taxon>
        <taxon>Ascomycota</taxon>
        <taxon>Pezizomycotina</taxon>
        <taxon>Eurotiomycetes</taxon>
        <taxon>Eurotiomycetidae</taxon>
        <taxon>Onygenales</taxon>
        <taxon>Arthrodermataceae</taxon>
        <taxon>Trichophyton</taxon>
    </lineage>
</organism>
<feature type="transmembrane region" description="Helical" evidence="2">
    <location>
        <begin position="92"/>
        <end position="119"/>
    </location>
</feature>
<name>D4AV75_ARTBC</name>
<dbReference type="RefSeq" id="XP_003013637.1">
    <property type="nucleotide sequence ID" value="XM_003013591.1"/>
</dbReference>
<dbReference type="HOGENOM" id="CLU_1022966_0_0_1"/>
<keyword evidence="2" id="KW-0472">Membrane</keyword>
<reference evidence="4" key="1">
    <citation type="journal article" date="2011" name="Genome Biol.">
        <title>Comparative and functional genomics provide insights into the pathogenicity of dermatophytic fungi.</title>
        <authorList>
            <person name="Burmester A."/>
            <person name="Shelest E."/>
            <person name="Gloeckner G."/>
            <person name="Heddergott C."/>
            <person name="Schindler S."/>
            <person name="Staib P."/>
            <person name="Heidel A."/>
            <person name="Felder M."/>
            <person name="Petzold A."/>
            <person name="Szafranski K."/>
            <person name="Feuermann M."/>
            <person name="Pedruzzi I."/>
            <person name="Priebe S."/>
            <person name="Groth M."/>
            <person name="Winkler R."/>
            <person name="Li W."/>
            <person name="Kniemeyer O."/>
            <person name="Schroeckh V."/>
            <person name="Hertweck C."/>
            <person name="Hube B."/>
            <person name="White T.C."/>
            <person name="Platzer M."/>
            <person name="Guthke R."/>
            <person name="Heitman J."/>
            <person name="Woestemeyer J."/>
            <person name="Zipfel P.F."/>
            <person name="Monod M."/>
            <person name="Brakhage A.A."/>
        </authorList>
    </citation>
    <scope>NUCLEOTIDE SEQUENCE [LARGE SCALE GENOMIC DNA]</scope>
    <source>
        <strain evidence="4">ATCC MYA-4681 / CBS 112371</strain>
    </source>
</reference>
<dbReference type="GeneID" id="9519916"/>
<proteinExistence type="predicted"/>
<evidence type="ECO:0000256" key="1">
    <source>
        <dbReference type="SAM" id="MobiDB-lite"/>
    </source>
</evidence>
<feature type="region of interest" description="Disordered" evidence="1">
    <location>
        <begin position="202"/>
        <end position="222"/>
    </location>
</feature>